<evidence type="ECO:0000313" key="5">
    <source>
        <dbReference type="EMBL" id="KAF7354759.1"/>
    </source>
</evidence>
<dbReference type="Pfam" id="PF00076">
    <property type="entry name" value="RRM_1"/>
    <property type="match status" value="2"/>
</dbReference>
<dbReference type="PANTHER" id="PTHR23236">
    <property type="entry name" value="EUKARYOTIC TRANSLATION INITIATION FACTOR 4B/4H"/>
    <property type="match status" value="1"/>
</dbReference>
<protein>
    <submittedName>
        <fullName evidence="5">Single-stranded dna binding protein</fullName>
    </submittedName>
</protein>
<dbReference type="EMBL" id="JACAZH010000011">
    <property type="protein sequence ID" value="KAF7354759.1"/>
    <property type="molecule type" value="Genomic_DNA"/>
</dbReference>
<organism evidence="5 6">
    <name type="scientific">Mycena sanguinolenta</name>
    <dbReference type="NCBI Taxonomy" id="230812"/>
    <lineage>
        <taxon>Eukaryota</taxon>
        <taxon>Fungi</taxon>
        <taxon>Dikarya</taxon>
        <taxon>Basidiomycota</taxon>
        <taxon>Agaricomycotina</taxon>
        <taxon>Agaricomycetes</taxon>
        <taxon>Agaricomycetidae</taxon>
        <taxon>Agaricales</taxon>
        <taxon>Marasmiineae</taxon>
        <taxon>Mycenaceae</taxon>
        <taxon>Mycena</taxon>
    </lineage>
</organism>
<feature type="domain" description="RRM" evidence="4">
    <location>
        <begin position="84"/>
        <end position="161"/>
    </location>
</feature>
<dbReference type="InterPro" id="IPR000504">
    <property type="entry name" value="RRM_dom"/>
</dbReference>
<dbReference type="PROSITE" id="PS50102">
    <property type="entry name" value="RRM"/>
    <property type="match status" value="1"/>
</dbReference>
<feature type="region of interest" description="Disordered" evidence="3">
    <location>
        <begin position="1"/>
        <end position="80"/>
    </location>
</feature>
<dbReference type="PANTHER" id="PTHR23236:SF11">
    <property type="entry name" value="EUKARYOTIC TRANSLATION INITIATION FACTOR 4H"/>
    <property type="match status" value="1"/>
</dbReference>
<evidence type="ECO:0000256" key="2">
    <source>
        <dbReference type="PROSITE-ProRule" id="PRU00176"/>
    </source>
</evidence>
<dbReference type="Proteomes" id="UP000623467">
    <property type="component" value="Unassembled WGS sequence"/>
</dbReference>
<accession>A0A8H7CY13</accession>
<dbReference type="Gene3D" id="3.30.70.330">
    <property type="match status" value="2"/>
</dbReference>
<dbReference type="SMART" id="SM00360">
    <property type="entry name" value="RRM"/>
    <property type="match status" value="1"/>
</dbReference>
<proteinExistence type="predicted"/>
<evidence type="ECO:0000259" key="4">
    <source>
        <dbReference type="PROSITE" id="PS50102"/>
    </source>
</evidence>
<comment type="caution">
    <text evidence="5">The sequence shown here is derived from an EMBL/GenBank/DDBJ whole genome shotgun (WGS) entry which is preliminary data.</text>
</comment>
<reference evidence="5" key="1">
    <citation type="submission" date="2020-05" db="EMBL/GenBank/DDBJ databases">
        <title>Mycena genomes resolve the evolution of fungal bioluminescence.</title>
        <authorList>
            <person name="Tsai I.J."/>
        </authorList>
    </citation>
    <scope>NUCLEOTIDE SEQUENCE</scope>
    <source>
        <strain evidence="5">160909Yilan</strain>
    </source>
</reference>
<dbReference type="GO" id="GO:0003723">
    <property type="term" value="F:RNA binding"/>
    <property type="evidence" value="ECO:0007669"/>
    <property type="project" value="UniProtKB-UniRule"/>
</dbReference>
<evidence type="ECO:0000256" key="3">
    <source>
        <dbReference type="SAM" id="MobiDB-lite"/>
    </source>
</evidence>
<evidence type="ECO:0000313" key="6">
    <source>
        <dbReference type="Proteomes" id="UP000623467"/>
    </source>
</evidence>
<sequence length="268" mass="29528">MSSSLLSERLDFVGGSGERSRPKQQGRYFISLDEITSPSHSSAREHLHQPSKKSPQQGRRPAKKVKLTNAAPAGDGEGGNEEIKSIFVDKLFWNVDNDRVAHDFASCGEVVSTTVAIDRNTGQLRGCGHVHFAAAAAVEAALKMNGTEIDGRAVNIDYGRPEDRSEARENGDKAFGDTASEPSTTLFVSNLSFTLTEDAAWSFFSGCGARVKSARLPTDCDTGRPKGLGASSLRTFRREGCKRRRRRTGELWRGRTGWGPWRTRRWRL</sequence>
<keyword evidence="1 2" id="KW-0694">RNA-binding</keyword>
<gene>
    <name evidence="5" type="ORF">MSAN_01390000</name>
</gene>
<dbReference type="AlphaFoldDB" id="A0A8H7CY13"/>
<dbReference type="OrthoDB" id="439808at2759"/>
<dbReference type="InterPro" id="IPR035979">
    <property type="entry name" value="RBD_domain_sf"/>
</dbReference>
<name>A0A8H7CY13_9AGAR</name>
<keyword evidence="6" id="KW-1185">Reference proteome</keyword>
<feature type="compositionally biased region" description="Basic and acidic residues" evidence="3">
    <location>
        <begin position="160"/>
        <end position="175"/>
    </location>
</feature>
<feature type="region of interest" description="Disordered" evidence="3">
    <location>
        <begin position="160"/>
        <end position="179"/>
    </location>
</feature>
<dbReference type="InterPro" id="IPR012677">
    <property type="entry name" value="Nucleotide-bd_a/b_plait_sf"/>
</dbReference>
<dbReference type="SUPFAM" id="SSF54928">
    <property type="entry name" value="RNA-binding domain, RBD"/>
    <property type="match status" value="1"/>
</dbReference>
<evidence type="ECO:0000256" key="1">
    <source>
        <dbReference type="ARBA" id="ARBA00022884"/>
    </source>
</evidence>